<accession>A0A7K6RWQ5</accession>
<gene>
    <name evidence="2" type="primary">Dusp19_0</name>
    <name evidence="2" type="ORF">RHYJUB_R14754</name>
</gene>
<evidence type="ECO:0000313" key="2">
    <source>
        <dbReference type="EMBL" id="NWW90138.1"/>
    </source>
</evidence>
<dbReference type="AlphaFoldDB" id="A0A7K6RWQ5"/>
<dbReference type="PANTHER" id="PTHR46377:SF1">
    <property type="entry name" value="DUAL SPECIFICITY PROTEIN PHOSPHATASE 19"/>
    <property type="match status" value="1"/>
</dbReference>
<proteinExistence type="predicted"/>
<keyword evidence="1" id="KW-0812">Transmembrane</keyword>
<protein>
    <submittedName>
        <fullName evidence="2">DUS19 phosphatase</fullName>
    </submittedName>
</protein>
<dbReference type="GO" id="GO:0005737">
    <property type="term" value="C:cytoplasm"/>
    <property type="evidence" value="ECO:0007669"/>
    <property type="project" value="TreeGrafter"/>
</dbReference>
<dbReference type="InterPro" id="IPR029021">
    <property type="entry name" value="Prot-tyrosine_phosphatase-like"/>
</dbReference>
<organism evidence="2 3">
    <name type="scientific">Rhynochetos jubatus</name>
    <name type="common">kagu</name>
    <dbReference type="NCBI Taxonomy" id="54386"/>
    <lineage>
        <taxon>Eukaryota</taxon>
        <taxon>Metazoa</taxon>
        <taxon>Chordata</taxon>
        <taxon>Craniata</taxon>
        <taxon>Vertebrata</taxon>
        <taxon>Euteleostomi</taxon>
        <taxon>Archelosauria</taxon>
        <taxon>Archosauria</taxon>
        <taxon>Dinosauria</taxon>
        <taxon>Saurischia</taxon>
        <taxon>Theropoda</taxon>
        <taxon>Coelurosauria</taxon>
        <taxon>Aves</taxon>
        <taxon>Neognathae</taxon>
        <taxon>Neoaves</taxon>
        <taxon>Phaethontimorphae</taxon>
        <taxon>Eurypygiformes</taxon>
        <taxon>Rhynochetidae</taxon>
        <taxon>Rhynochetos</taxon>
    </lineage>
</organism>
<dbReference type="Gene3D" id="3.90.190.10">
    <property type="entry name" value="Protein tyrosine phosphatase superfamily"/>
    <property type="match status" value="1"/>
</dbReference>
<dbReference type="EMBL" id="VZRY01003129">
    <property type="protein sequence ID" value="NWW90138.1"/>
    <property type="molecule type" value="Genomic_DNA"/>
</dbReference>
<comment type="caution">
    <text evidence="2">The sequence shown here is derived from an EMBL/GenBank/DDBJ whole genome shotgun (WGS) entry which is preliminary data.</text>
</comment>
<feature type="non-terminal residue" evidence="2">
    <location>
        <position position="136"/>
    </location>
</feature>
<dbReference type="OrthoDB" id="10252009at2759"/>
<reference evidence="2 3" key="1">
    <citation type="submission" date="2019-09" db="EMBL/GenBank/DDBJ databases">
        <title>Bird 10,000 Genomes (B10K) Project - Family phase.</title>
        <authorList>
            <person name="Zhang G."/>
        </authorList>
    </citation>
    <scope>NUCLEOTIDE SEQUENCE [LARGE SCALE GENOMIC DNA]</scope>
    <source>
        <strain evidence="2">B10K-DU-029-58</strain>
        <tissue evidence="2">Muscle</tissue>
    </source>
</reference>
<sequence length="136" mass="15377">MRSFSRASPRKQRVRVTPLSRRRIIETWCGACLQVEEEVAAVATGGAGCVPDLSAIGPRREALVGAGKCLFLFFSFLVFLWTRVTHVLNMAYRVQNAFLNYFMCKTISILDLPETGITSYFPECFAFIEKVKMQVQ</sequence>
<feature type="transmembrane region" description="Helical" evidence="1">
    <location>
        <begin position="62"/>
        <end position="81"/>
    </location>
</feature>
<dbReference type="PANTHER" id="PTHR46377">
    <property type="entry name" value="DUAL SPECIFICITY PROTEIN PHOSPHATASE 19"/>
    <property type="match status" value="1"/>
</dbReference>
<evidence type="ECO:0000313" key="3">
    <source>
        <dbReference type="Proteomes" id="UP000570016"/>
    </source>
</evidence>
<dbReference type="GO" id="GO:0008579">
    <property type="term" value="F:JUN kinase phosphatase activity"/>
    <property type="evidence" value="ECO:0007669"/>
    <property type="project" value="TreeGrafter"/>
</dbReference>
<keyword evidence="1" id="KW-0472">Membrane</keyword>
<name>A0A7K6RWQ5_9AVES</name>
<keyword evidence="1" id="KW-1133">Transmembrane helix</keyword>
<feature type="non-terminal residue" evidence="2">
    <location>
        <position position="1"/>
    </location>
</feature>
<dbReference type="Proteomes" id="UP000570016">
    <property type="component" value="Unassembled WGS sequence"/>
</dbReference>
<keyword evidence="3" id="KW-1185">Reference proteome</keyword>
<evidence type="ECO:0000256" key="1">
    <source>
        <dbReference type="SAM" id="Phobius"/>
    </source>
</evidence>